<feature type="region of interest" description="Disordered" evidence="1">
    <location>
        <begin position="520"/>
        <end position="560"/>
    </location>
</feature>
<dbReference type="EMBL" id="FNAP01000014">
    <property type="protein sequence ID" value="SDE87629.1"/>
    <property type="molecule type" value="Genomic_DNA"/>
</dbReference>
<keyword evidence="3" id="KW-1185">Reference proteome</keyword>
<evidence type="ECO:0000313" key="3">
    <source>
        <dbReference type="Proteomes" id="UP000199412"/>
    </source>
</evidence>
<protein>
    <submittedName>
        <fullName evidence="2">Uncharacterized protein</fullName>
    </submittedName>
</protein>
<proteinExistence type="predicted"/>
<sequence length="696" mass="75468">MQLAQTPVDRAAAGLSLPKPVFAPNEVVSVTFQASETYPGNTYILLMKGDVPHGDFNTLDQNDTAYHRLDGATSGVREFRAPLPEGTYTLRMAAPGDIGELASVPFTVRVDREAASLSLPKDTYAPGEAMPLAFTASATYPARTYLLLMKTDVPHGDFLVLDQHDTAYHRLDGATTGERPFTAPLAEGTYDIRMAETTNNIELASLTFTVAVDRAAASLSLPKPVYAPNETMPLAFTASPTYPARTYLMLMTSDVPHGDFAELDQHDTAYHRLDGAAEGTRDFTAPTVEGTYDLRMAETTNNVELASLTFDVRVDREAASLSLPKDVYAPNEVMPVEFAASATYPARTYLMLMKADVPHGDFMVLDQHDTAYHRLDGATDGTRDFRAPMAEGPYDIRMAETTNNVELASRTVTVAVDTGAASLSLAANWVAPGETFPVAFTASATYPARTFILLMKADVPHGDFAVLDQHDIAYHRLDNATEGSWEFRAPAEPGLYSLRMAETSNNRELVSVPLRVSETRPDDVKPVSARGAGAPSDGSGTDRVADVGDGGDDASPLDPGADPMGYAGIWRNTEGGHPMTLTVDGTRLTGTYVPDDGELDGSIRGSRFDGYWIENGSKQRCDTARNGRHHWGRVMFERDGETLRGTWGYCDDPPTAGWNATFAGPVEEKPDLTIREDLDVSDLIRQLEAIVGEDGR</sequence>
<name>A0A1G7GHY8_9PROT</name>
<dbReference type="STRING" id="69960.SAMN05421720_114104"/>
<evidence type="ECO:0000313" key="2">
    <source>
        <dbReference type="EMBL" id="SDE87629.1"/>
    </source>
</evidence>
<evidence type="ECO:0000256" key="1">
    <source>
        <dbReference type="SAM" id="MobiDB-lite"/>
    </source>
</evidence>
<reference evidence="2 3" key="1">
    <citation type="submission" date="2016-10" db="EMBL/GenBank/DDBJ databases">
        <authorList>
            <person name="de Groot N.N."/>
        </authorList>
    </citation>
    <scope>NUCLEOTIDE SEQUENCE [LARGE SCALE GENOMIC DNA]</scope>
    <source>
        <strain evidence="2 3">ATCC 700224</strain>
    </source>
</reference>
<dbReference type="Proteomes" id="UP000199412">
    <property type="component" value="Unassembled WGS sequence"/>
</dbReference>
<dbReference type="RefSeq" id="WP_143027224.1">
    <property type="nucleotide sequence ID" value="NZ_FNAP01000014.1"/>
</dbReference>
<dbReference type="OrthoDB" id="9783818at2"/>
<accession>A0A1G7GHY8</accession>
<organism evidence="2 3">
    <name type="scientific">Rhodospira trueperi</name>
    <dbReference type="NCBI Taxonomy" id="69960"/>
    <lineage>
        <taxon>Bacteria</taxon>
        <taxon>Pseudomonadati</taxon>
        <taxon>Pseudomonadota</taxon>
        <taxon>Alphaproteobacteria</taxon>
        <taxon>Rhodospirillales</taxon>
        <taxon>Rhodospirillaceae</taxon>
        <taxon>Rhodospira</taxon>
    </lineage>
</organism>
<gene>
    <name evidence="2" type="ORF">SAMN05421720_114104</name>
</gene>
<dbReference type="AlphaFoldDB" id="A0A1G7GHY8"/>